<feature type="region of interest" description="Disordered" evidence="5">
    <location>
        <begin position="574"/>
        <end position="624"/>
    </location>
</feature>
<gene>
    <name evidence="7" type="ORF">ABDK96_02705</name>
</gene>
<dbReference type="PANTHER" id="PTHR32114:SF2">
    <property type="entry name" value="ABC TRANSPORTER ABCH.3"/>
    <property type="match status" value="1"/>
</dbReference>
<evidence type="ECO:0000256" key="4">
    <source>
        <dbReference type="SAM" id="Coils"/>
    </source>
</evidence>
<feature type="coiled-coil region" evidence="4">
    <location>
        <begin position="413"/>
        <end position="474"/>
    </location>
</feature>
<evidence type="ECO:0000259" key="6">
    <source>
        <dbReference type="Pfam" id="PF13476"/>
    </source>
</evidence>
<comment type="caution">
    <text evidence="7">The sequence shown here is derived from an EMBL/GenBank/DDBJ whole genome shotgun (WGS) entry which is preliminary data.</text>
</comment>
<feature type="region of interest" description="Disordered" evidence="5">
    <location>
        <begin position="315"/>
        <end position="342"/>
    </location>
</feature>
<evidence type="ECO:0000313" key="7">
    <source>
        <dbReference type="EMBL" id="MEO9246585.1"/>
    </source>
</evidence>
<dbReference type="Pfam" id="PF13476">
    <property type="entry name" value="AAA_23"/>
    <property type="match status" value="1"/>
</dbReference>
<sequence length="1055" mass="113793">MRLHRIELNGFGPFAGRENVDFTTLNEAGLFLLDGPTGAGKSTVLAGICFALYGTVPGGRSPESLASTQSPLGTRPEVLLDFTIGSRRFEVLRWPRYRRVAKRQRKDSDGVTLTEEKAGAVLREYRDGGWHEVSVRADEIGQLLRQELSLDAQQFMRVVLLPQGEFAHFLRAESKEKETLLRTLFGTGRFEGVEDYLADRLKTVEQSVQRDRDLVEAARQDLRHAVQESLGEQWWRAADSGAGVEEQDAPGGEVPGTAGGEEPDGPETWPDAVLVDRVLAAVGAAVETGRQERHGAAAALQTVQEAAEHLARRREDLQAAQAWQTRSTRHEQQREQASADRVAVERHREAVPLERRAAEAASAAAAAEESTLAVREAVDRALEHPRCAQWDRAGATEAWAEYSTEEHSTEELNARFDDLRQRAERDLDRLADREQDAAALATAESDHARLQEDIERLTQQAQSAEDDGERLAEAHRGLQQRLEALVAPAGGRDAAQEDLDRATARWEASLAHDRDGRALAEAEDALRGATDRAQAAVDAWHRVVEQRLAGAASLLAGELEGGSPCPVCGSAEHPAPAAAGGAEISAAAQDEARRQMEEQTDRRRQAEEAVAGARTTAEASRVAAGGLTPEAAELARSQARDHLAAARQAAEDLTVARAALTQNEQDQQHRAAAAQSARGELAVAQSRLAATAEAIQRLREAVAESLGGHSSLAEVRLELEGARAVVESARSAVQRESTQRTLAAQSREQLAGELAASSFDSVEQLRGALLPGETEARRRAALRDWDREEAALTELAASAAVVRGRALAGEGVAPPSEAELDAHAEAVRQAAQRRDAAAETTGALESLQRLVTRQTGVLAEVAERSAGQLAAYEETEGLLRLVRGAGENAYRMTLGGYVLAGRLEEVVAAATERLLGMTQGRYELRHDDSGRGRGVRGLDITVFDRFTEDERSAATLSGGETFMASLALALGLADTVQAEAGGIDMDTLFVDEGFGSLDPETLADVMDVLDGLQAGGRTIGIVSHVERMKQDIGYRLEVQKTKQGSHLQVRVPDLV</sequence>
<feature type="compositionally biased region" description="Basic and acidic residues" evidence="5">
    <location>
        <begin position="328"/>
        <end position="342"/>
    </location>
</feature>
<feature type="domain" description="Rad50/SbcC-type AAA" evidence="6">
    <location>
        <begin position="5"/>
        <end position="210"/>
    </location>
</feature>
<keyword evidence="8" id="KW-1185">Reference proteome</keyword>
<reference evidence="7 8" key="1">
    <citation type="submission" date="2024-05" db="EMBL/GenBank/DDBJ databases">
        <authorList>
            <person name="Yi C."/>
        </authorList>
    </citation>
    <scope>NUCLEOTIDE SEQUENCE [LARGE SCALE GENOMIC DNA]</scope>
    <source>
        <strain evidence="7 8">XS13</strain>
    </source>
</reference>
<dbReference type="SUPFAM" id="SSF52540">
    <property type="entry name" value="P-loop containing nucleoside triphosphate hydrolases"/>
    <property type="match status" value="1"/>
</dbReference>
<organism evidence="7 8">
    <name type="scientific">Citricoccus nitrophenolicus</name>
    <dbReference type="NCBI Taxonomy" id="863575"/>
    <lineage>
        <taxon>Bacteria</taxon>
        <taxon>Bacillati</taxon>
        <taxon>Actinomycetota</taxon>
        <taxon>Actinomycetes</taxon>
        <taxon>Micrococcales</taxon>
        <taxon>Micrococcaceae</taxon>
        <taxon>Citricoccus</taxon>
    </lineage>
</organism>
<evidence type="ECO:0000256" key="3">
    <source>
        <dbReference type="ARBA" id="ARBA00013368"/>
    </source>
</evidence>
<keyword evidence="4" id="KW-0175">Coiled coil</keyword>
<evidence type="ECO:0000256" key="1">
    <source>
        <dbReference type="ARBA" id="ARBA00006930"/>
    </source>
</evidence>
<dbReference type="Proteomes" id="UP001484097">
    <property type="component" value="Unassembled WGS sequence"/>
</dbReference>
<name>A0ABV0IEK9_9MICC</name>
<feature type="compositionally biased region" description="Low complexity" evidence="5">
    <location>
        <begin position="574"/>
        <end position="588"/>
    </location>
</feature>
<accession>A0ABV0IEK9</accession>
<dbReference type="RefSeq" id="WP_347918743.1">
    <property type="nucleotide sequence ID" value="NZ_JBDXMX010000001.1"/>
</dbReference>
<evidence type="ECO:0000256" key="5">
    <source>
        <dbReference type="SAM" id="MobiDB-lite"/>
    </source>
</evidence>
<dbReference type="InterPro" id="IPR027417">
    <property type="entry name" value="P-loop_NTPase"/>
</dbReference>
<evidence type="ECO:0000256" key="2">
    <source>
        <dbReference type="ARBA" id="ARBA00011322"/>
    </source>
</evidence>
<feature type="compositionally biased region" description="Basic and acidic residues" evidence="5">
    <location>
        <begin position="590"/>
        <end position="607"/>
    </location>
</feature>
<comment type="subunit">
    <text evidence="2">Heterodimer of SbcC and SbcD.</text>
</comment>
<dbReference type="PANTHER" id="PTHR32114">
    <property type="entry name" value="ABC TRANSPORTER ABCH.3"/>
    <property type="match status" value="1"/>
</dbReference>
<feature type="region of interest" description="Disordered" evidence="5">
    <location>
        <begin position="238"/>
        <end position="268"/>
    </location>
</feature>
<proteinExistence type="inferred from homology"/>
<protein>
    <recommendedName>
        <fullName evidence="3">Nuclease SbcCD subunit C</fullName>
    </recommendedName>
</protein>
<dbReference type="Gene3D" id="3.40.50.300">
    <property type="entry name" value="P-loop containing nucleotide triphosphate hydrolases"/>
    <property type="match status" value="2"/>
</dbReference>
<evidence type="ECO:0000313" key="8">
    <source>
        <dbReference type="Proteomes" id="UP001484097"/>
    </source>
</evidence>
<dbReference type="EMBL" id="JBDXMX010000001">
    <property type="protein sequence ID" value="MEO9246585.1"/>
    <property type="molecule type" value="Genomic_DNA"/>
</dbReference>
<dbReference type="InterPro" id="IPR038729">
    <property type="entry name" value="Rad50/SbcC_AAA"/>
</dbReference>
<feature type="coiled-coil region" evidence="4">
    <location>
        <begin position="643"/>
        <end position="732"/>
    </location>
</feature>
<comment type="similarity">
    <text evidence="1">Belongs to the SMC family. SbcC subfamily.</text>
</comment>
<dbReference type="Pfam" id="PF13558">
    <property type="entry name" value="SbcC_Walker_B"/>
    <property type="match status" value="1"/>
</dbReference>